<dbReference type="InterPro" id="IPR036249">
    <property type="entry name" value="Thioredoxin-like_sf"/>
</dbReference>
<dbReference type="InterPro" id="IPR052460">
    <property type="entry name" value="ER_disulfide_reductase"/>
</dbReference>
<feature type="chain" id="PRO_5046970148" description="Thioredoxin domain-containing protein" evidence="1">
    <location>
        <begin position="23"/>
        <end position="158"/>
    </location>
</feature>
<proteinExistence type="predicted"/>
<protein>
    <recommendedName>
        <fullName evidence="4">Thioredoxin domain-containing protein</fullName>
    </recommendedName>
</protein>
<dbReference type="Proteomes" id="UP001159363">
    <property type="component" value="Chromosome X"/>
</dbReference>
<evidence type="ECO:0008006" key="4">
    <source>
        <dbReference type="Google" id="ProtNLM"/>
    </source>
</evidence>
<organism evidence="2 3">
    <name type="scientific">Dryococelus australis</name>
    <dbReference type="NCBI Taxonomy" id="614101"/>
    <lineage>
        <taxon>Eukaryota</taxon>
        <taxon>Metazoa</taxon>
        <taxon>Ecdysozoa</taxon>
        <taxon>Arthropoda</taxon>
        <taxon>Hexapoda</taxon>
        <taxon>Insecta</taxon>
        <taxon>Pterygota</taxon>
        <taxon>Neoptera</taxon>
        <taxon>Polyneoptera</taxon>
        <taxon>Phasmatodea</taxon>
        <taxon>Verophasmatodea</taxon>
        <taxon>Anareolatae</taxon>
        <taxon>Phasmatidae</taxon>
        <taxon>Eurycanthinae</taxon>
        <taxon>Dryococelus</taxon>
    </lineage>
</organism>
<dbReference type="PANTHER" id="PTHR44340:SF1">
    <property type="entry name" value="DNAJ HOMOLOG SUBFAMILY C MEMBER 10"/>
    <property type="match status" value="1"/>
</dbReference>
<feature type="signal peptide" evidence="1">
    <location>
        <begin position="1"/>
        <end position="22"/>
    </location>
</feature>
<dbReference type="PANTHER" id="PTHR44340">
    <property type="entry name" value="DNAJ HOMOLOG SUBFAMILY C MEMBER 10"/>
    <property type="match status" value="1"/>
</dbReference>
<keyword evidence="1" id="KW-0732">Signal</keyword>
<evidence type="ECO:0000313" key="2">
    <source>
        <dbReference type="EMBL" id="KAJ8887115.1"/>
    </source>
</evidence>
<name>A0ABQ9HRV1_9NEOP</name>
<dbReference type="Gene3D" id="3.40.30.10">
    <property type="entry name" value="Glutaredoxin"/>
    <property type="match status" value="1"/>
</dbReference>
<keyword evidence="3" id="KW-1185">Reference proteome</keyword>
<evidence type="ECO:0000313" key="3">
    <source>
        <dbReference type="Proteomes" id="UP001159363"/>
    </source>
</evidence>
<comment type="caution">
    <text evidence="2">The sequence shown here is derived from an EMBL/GenBank/DDBJ whole genome shotgun (WGS) entry which is preliminary data.</text>
</comment>
<reference evidence="2 3" key="1">
    <citation type="submission" date="2023-02" db="EMBL/GenBank/DDBJ databases">
        <title>LHISI_Scaffold_Assembly.</title>
        <authorList>
            <person name="Stuart O.P."/>
            <person name="Cleave R."/>
            <person name="Magrath M.J.L."/>
            <person name="Mikheyev A.S."/>
        </authorList>
    </citation>
    <scope>NUCLEOTIDE SEQUENCE [LARGE SCALE GENOMIC DNA]</scope>
    <source>
        <strain evidence="2">Daus_M_001</strain>
        <tissue evidence="2">Leg muscle</tissue>
    </source>
</reference>
<sequence length="158" mass="17214">MQLRLGSSTAWLVYFFLGSTHGGDFELKKLPALLPNIYTGKVNCARMASVCGKLNINRYPLFAVFKQGGGHEIYHGRELAHDVATFARESSAAVNVRVLTPHEFHTVTGKGHVDGAELLVDIGLELLLCHICNHAHGWHTPYHIYIVGVCASGVCSSS</sequence>
<accession>A0ABQ9HRV1</accession>
<dbReference type="SUPFAM" id="SSF52833">
    <property type="entry name" value="Thioredoxin-like"/>
    <property type="match status" value="1"/>
</dbReference>
<dbReference type="EMBL" id="JARBHB010000004">
    <property type="protein sequence ID" value="KAJ8887115.1"/>
    <property type="molecule type" value="Genomic_DNA"/>
</dbReference>
<evidence type="ECO:0000256" key="1">
    <source>
        <dbReference type="SAM" id="SignalP"/>
    </source>
</evidence>
<gene>
    <name evidence="2" type="ORF">PR048_013330</name>
</gene>